<keyword evidence="1" id="KW-0812">Transmembrane</keyword>
<feature type="domain" description="YdbS-like PH" evidence="2">
    <location>
        <begin position="257"/>
        <end position="317"/>
    </location>
</feature>
<reference evidence="3" key="2">
    <citation type="journal article" date="2021" name="PeerJ">
        <title>Extensive microbial diversity within the chicken gut microbiome revealed by metagenomics and culture.</title>
        <authorList>
            <person name="Gilroy R."/>
            <person name="Ravi A."/>
            <person name="Getino M."/>
            <person name="Pursley I."/>
            <person name="Horton D.L."/>
            <person name="Alikhan N.F."/>
            <person name="Baker D."/>
            <person name="Gharbi K."/>
            <person name="Hall N."/>
            <person name="Watson M."/>
            <person name="Adriaenssens E.M."/>
            <person name="Foster-Nyarko E."/>
            <person name="Jarju S."/>
            <person name="Secka A."/>
            <person name="Antonio M."/>
            <person name="Oren A."/>
            <person name="Chaudhuri R.R."/>
            <person name="La Ragione R."/>
            <person name="Hildebrand F."/>
            <person name="Pallen M.J."/>
        </authorList>
    </citation>
    <scope>NUCLEOTIDE SEQUENCE</scope>
    <source>
        <strain evidence="3">ChiGjej1B1-19959</strain>
    </source>
</reference>
<feature type="transmembrane region" description="Helical" evidence="1">
    <location>
        <begin position="197"/>
        <end position="220"/>
    </location>
</feature>
<dbReference type="AlphaFoldDB" id="A0A9D1IE81"/>
<proteinExistence type="predicted"/>
<gene>
    <name evidence="3" type="ORF">IAC53_03150</name>
</gene>
<accession>A0A9D1IE81</accession>
<dbReference type="PANTHER" id="PTHR34473:SF2">
    <property type="entry name" value="UPF0699 TRANSMEMBRANE PROTEIN YDBT"/>
    <property type="match status" value="1"/>
</dbReference>
<dbReference type="EMBL" id="DVMW01000024">
    <property type="protein sequence ID" value="HIU35588.1"/>
    <property type="molecule type" value="Genomic_DNA"/>
</dbReference>
<feature type="transmembrane region" description="Helical" evidence="1">
    <location>
        <begin position="232"/>
        <end position="254"/>
    </location>
</feature>
<evidence type="ECO:0000256" key="1">
    <source>
        <dbReference type="SAM" id="Phobius"/>
    </source>
</evidence>
<evidence type="ECO:0000313" key="3">
    <source>
        <dbReference type="EMBL" id="HIU35588.1"/>
    </source>
</evidence>
<dbReference type="InterPro" id="IPR005182">
    <property type="entry name" value="YdbS-like_PH"/>
</dbReference>
<feature type="transmembrane region" description="Helical" evidence="1">
    <location>
        <begin position="62"/>
        <end position="84"/>
    </location>
</feature>
<evidence type="ECO:0000259" key="2">
    <source>
        <dbReference type="Pfam" id="PF03703"/>
    </source>
</evidence>
<dbReference type="Pfam" id="PF03703">
    <property type="entry name" value="bPH_2"/>
    <property type="match status" value="1"/>
</dbReference>
<keyword evidence="1" id="KW-1133">Transmembrane helix</keyword>
<dbReference type="PANTHER" id="PTHR34473">
    <property type="entry name" value="UPF0699 TRANSMEMBRANE PROTEIN YDBS"/>
    <property type="match status" value="1"/>
</dbReference>
<feature type="transmembrane region" description="Helical" evidence="1">
    <location>
        <begin position="12"/>
        <end position="32"/>
    </location>
</feature>
<dbReference type="Proteomes" id="UP000824071">
    <property type="component" value="Unassembled WGS sequence"/>
</dbReference>
<organism evidence="3 4">
    <name type="scientific">Candidatus Fimenecus excrementigallinarum</name>
    <dbReference type="NCBI Taxonomy" id="2840816"/>
    <lineage>
        <taxon>Bacteria</taxon>
        <taxon>Bacillati</taxon>
        <taxon>Bacillota</taxon>
        <taxon>Clostridia</taxon>
        <taxon>Candidatus Fimenecus</taxon>
    </lineage>
</organism>
<protein>
    <submittedName>
        <fullName evidence="3">PH domain-containing protein</fullName>
    </submittedName>
</protein>
<reference evidence="3" key="1">
    <citation type="submission" date="2020-10" db="EMBL/GenBank/DDBJ databases">
        <authorList>
            <person name="Gilroy R."/>
        </authorList>
    </citation>
    <scope>NUCLEOTIDE SEQUENCE</scope>
    <source>
        <strain evidence="3">ChiGjej1B1-19959</strain>
    </source>
</reference>
<keyword evidence="1" id="KW-0472">Membrane</keyword>
<sequence>MFETPRRNHPYYIVERTGIVLLAALFVFWTQWENELPENFWEQLFSGGWRETLTGALANGRFLLLLAAGVIPIAGLLALLWSVYAWKRTTFCVRAGVFCYTARRGFAQKETRVPLAAVSTVSIRRSPDKRLFSLASVRLELNSAAGARTKLTLVLTLREAEAFARFLETQKAVAKDADVEEPAAGAKRELRYSPAGVLLHVLLTVSLTPPVLLLSLWAVQFLPGMRDGAGGIAFRVILLAIAAFLFSTGVVQFVRLFGYTVTADDARVTVSHGLFNRQTYAFAPNKVNTVTVRQSLLARLCRRAYVEVTVMGYGNEKERPLLCLYAPQEEAQAICRALTADFGDLSDEKKPAHAGILQMRLLHAGKCLLLFCVVAPFSLPAGAALAGAWLLYGEVEHKFAARITRLCLSETGLRYTSGGFQKTVRYVRYGDIQQLTAKTDPIQKTFGNARLSWIVLAAKTDRLMKTTYFTEEVRRALAERIAAAPDASTRLWA</sequence>
<name>A0A9D1IE81_9FIRM</name>
<feature type="transmembrane region" description="Helical" evidence="1">
    <location>
        <begin position="368"/>
        <end position="392"/>
    </location>
</feature>
<evidence type="ECO:0000313" key="4">
    <source>
        <dbReference type="Proteomes" id="UP000824071"/>
    </source>
</evidence>
<comment type="caution">
    <text evidence="3">The sequence shown here is derived from an EMBL/GenBank/DDBJ whole genome shotgun (WGS) entry which is preliminary data.</text>
</comment>